<keyword evidence="3" id="KW-1185">Reference proteome</keyword>
<organism evidence="2 3">
    <name type="scientific">Marinobacterium lutimaris</name>
    <dbReference type="NCBI Taxonomy" id="568106"/>
    <lineage>
        <taxon>Bacteria</taxon>
        <taxon>Pseudomonadati</taxon>
        <taxon>Pseudomonadota</taxon>
        <taxon>Gammaproteobacteria</taxon>
        <taxon>Oceanospirillales</taxon>
        <taxon>Oceanospirillaceae</taxon>
        <taxon>Marinobacterium</taxon>
    </lineage>
</organism>
<protein>
    <submittedName>
        <fullName evidence="2">Uncharacterized protein</fullName>
    </submittedName>
</protein>
<evidence type="ECO:0000313" key="2">
    <source>
        <dbReference type="EMBL" id="SEG88404.1"/>
    </source>
</evidence>
<dbReference type="EMBL" id="FNVQ01000009">
    <property type="protein sequence ID" value="SEG88404.1"/>
    <property type="molecule type" value="Genomic_DNA"/>
</dbReference>
<keyword evidence="1" id="KW-0472">Membrane</keyword>
<proteinExistence type="predicted"/>
<accession>A0A1H6DTM8</accession>
<sequence length="88" mass="9575">MSKLNQPTVGSAPNNSEIDLDALYRGSKADAVGIYIAAIGVLAERMLGAKLAYPLYLIAGIVLDFRTNILKEGMRTKKIVRGLKERIV</sequence>
<dbReference type="Proteomes" id="UP000236745">
    <property type="component" value="Unassembled WGS sequence"/>
</dbReference>
<evidence type="ECO:0000313" key="3">
    <source>
        <dbReference type="Proteomes" id="UP000236745"/>
    </source>
</evidence>
<gene>
    <name evidence="2" type="ORF">SAMN05444390_10975</name>
</gene>
<reference evidence="2 3" key="1">
    <citation type="submission" date="2016-10" db="EMBL/GenBank/DDBJ databases">
        <authorList>
            <person name="de Groot N.N."/>
        </authorList>
    </citation>
    <scope>NUCLEOTIDE SEQUENCE [LARGE SCALE GENOMIC DNA]</scope>
    <source>
        <strain evidence="2 3">DSM 22012</strain>
    </source>
</reference>
<dbReference type="AlphaFoldDB" id="A0A1H6DTM8"/>
<name>A0A1H6DTM8_9GAMM</name>
<keyword evidence="1" id="KW-0812">Transmembrane</keyword>
<dbReference type="RefSeq" id="WP_104005874.1">
    <property type="nucleotide sequence ID" value="NZ_FNVQ01000009.1"/>
</dbReference>
<keyword evidence="1" id="KW-1133">Transmembrane helix</keyword>
<evidence type="ECO:0000256" key="1">
    <source>
        <dbReference type="SAM" id="Phobius"/>
    </source>
</evidence>
<feature type="transmembrane region" description="Helical" evidence="1">
    <location>
        <begin position="51"/>
        <end position="69"/>
    </location>
</feature>